<keyword evidence="2" id="KW-1185">Reference proteome</keyword>
<gene>
    <name evidence="1" type="ORF">EGR_05710</name>
</gene>
<protein>
    <submittedName>
        <fullName evidence="1">Uncharacterized protein</fullName>
    </submittedName>
</protein>
<dbReference type="RefSeq" id="XP_024350655.1">
    <property type="nucleotide sequence ID" value="XM_024494959.1"/>
</dbReference>
<name>W6V0Y5_ECHGR</name>
<proteinExistence type="predicted"/>
<evidence type="ECO:0000313" key="1">
    <source>
        <dbReference type="EMBL" id="EUB59459.1"/>
    </source>
</evidence>
<dbReference type="GeneID" id="36341425"/>
<organism evidence="1 2">
    <name type="scientific">Echinococcus granulosus</name>
    <name type="common">Hydatid tapeworm</name>
    <dbReference type="NCBI Taxonomy" id="6210"/>
    <lineage>
        <taxon>Eukaryota</taxon>
        <taxon>Metazoa</taxon>
        <taxon>Spiralia</taxon>
        <taxon>Lophotrochozoa</taxon>
        <taxon>Platyhelminthes</taxon>
        <taxon>Cestoda</taxon>
        <taxon>Eucestoda</taxon>
        <taxon>Cyclophyllidea</taxon>
        <taxon>Taeniidae</taxon>
        <taxon>Echinococcus</taxon>
        <taxon>Echinococcus granulosus group</taxon>
    </lineage>
</organism>
<comment type="caution">
    <text evidence="1">The sequence shown here is derived from an EMBL/GenBank/DDBJ whole genome shotgun (WGS) entry which is preliminary data.</text>
</comment>
<accession>W6V0Y5</accession>
<dbReference type="EMBL" id="APAU02000044">
    <property type="protein sequence ID" value="EUB59459.1"/>
    <property type="molecule type" value="Genomic_DNA"/>
</dbReference>
<sequence>MAFNQTDLQIWTFLKTNLSNSKFIYKKSYRCSFLTCLVSLTYSLNGGLTFLPSSRIDGTLSKIIKMPFCCKIAELSVFFIYPHETIKFFALLKSACAEVAVQMKEKGSKNDIPIHHQRRLFIVSLNCLLAVMLTTVCLHVQQIKGKKSSTVCCRSYAGKGGLSFFFTKISPNTVPGEDSSTLPLIDRSNKPIKWKKSKNPNGFPPDWLKS</sequence>
<reference evidence="1 2" key="1">
    <citation type="journal article" date="2013" name="Nat. Genet.">
        <title>The genome of the hydatid tapeworm Echinococcus granulosus.</title>
        <authorList>
            <person name="Zheng H."/>
            <person name="Zhang W."/>
            <person name="Zhang L."/>
            <person name="Zhang Z."/>
            <person name="Li J."/>
            <person name="Lu G."/>
            <person name="Zhu Y."/>
            <person name="Wang Y."/>
            <person name="Huang Y."/>
            <person name="Liu J."/>
            <person name="Kang H."/>
            <person name="Chen J."/>
            <person name="Wang L."/>
            <person name="Chen A."/>
            <person name="Yu S."/>
            <person name="Gao Z."/>
            <person name="Jin L."/>
            <person name="Gu W."/>
            <person name="Wang Z."/>
            <person name="Zhao L."/>
            <person name="Shi B."/>
            <person name="Wen H."/>
            <person name="Lin R."/>
            <person name="Jones M.K."/>
            <person name="Brejova B."/>
            <person name="Vinar T."/>
            <person name="Zhao G."/>
            <person name="McManus D.P."/>
            <person name="Chen Z."/>
            <person name="Zhou Y."/>
            <person name="Wang S."/>
        </authorList>
    </citation>
    <scope>NUCLEOTIDE SEQUENCE [LARGE SCALE GENOMIC DNA]</scope>
</reference>
<dbReference type="KEGG" id="egl:EGR_05710"/>
<dbReference type="AlphaFoldDB" id="W6V0Y5"/>
<dbReference type="CTD" id="36341425"/>
<dbReference type="Proteomes" id="UP000019149">
    <property type="component" value="Unassembled WGS sequence"/>
</dbReference>
<evidence type="ECO:0000313" key="2">
    <source>
        <dbReference type="Proteomes" id="UP000019149"/>
    </source>
</evidence>